<dbReference type="GO" id="GO:0005524">
    <property type="term" value="F:ATP binding"/>
    <property type="evidence" value="ECO:0007669"/>
    <property type="project" value="InterPro"/>
</dbReference>
<evidence type="ECO:0000313" key="4">
    <source>
        <dbReference type="Proteomes" id="UP000053989"/>
    </source>
</evidence>
<gene>
    <name evidence="3" type="ORF">SCLCIDRAFT_31288</name>
</gene>
<dbReference type="STRING" id="1036808.A0A0C2ZNJ7"/>
<dbReference type="OrthoDB" id="5979581at2759"/>
<accession>A0A0C2ZNJ7</accession>
<dbReference type="PROSITE" id="PS00108">
    <property type="entry name" value="PROTEIN_KINASE_ST"/>
    <property type="match status" value="1"/>
</dbReference>
<dbReference type="InParanoid" id="A0A0C2ZNJ7"/>
<name>A0A0C2ZNJ7_9AGAM</name>
<organism evidence="3 4">
    <name type="scientific">Scleroderma citrinum Foug A</name>
    <dbReference type="NCBI Taxonomy" id="1036808"/>
    <lineage>
        <taxon>Eukaryota</taxon>
        <taxon>Fungi</taxon>
        <taxon>Dikarya</taxon>
        <taxon>Basidiomycota</taxon>
        <taxon>Agaricomycotina</taxon>
        <taxon>Agaricomycetes</taxon>
        <taxon>Agaricomycetidae</taxon>
        <taxon>Boletales</taxon>
        <taxon>Sclerodermatineae</taxon>
        <taxon>Sclerodermataceae</taxon>
        <taxon>Scleroderma</taxon>
    </lineage>
</organism>
<dbReference type="Proteomes" id="UP000053989">
    <property type="component" value="Unassembled WGS sequence"/>
</dbReference>
<evidence type="ECO:0000259" key="2">
    <source>
        <dbReference type="PROSITE" id="PS50011"/>
    </source>
</evidence>
<protein>
    <recommendedName>
        <fullName evidence="1">non-specific serine/threonine protein kinase</fullName>
        <ecNumber evidence="1">2.7.11.1</ecNumber>
    </recommendedName>
</protein>
<sequence length="173" mass="19169">MDANANAFLGNLFILALNPRTSSSNRLRPLQLILNHGLMGLLNFPVDIPIRIDGRYKLQEPIGSGSYVLDLLGPSLQDILAQRKTLSPSIVHHLGDQLLSQIQYIHSNGYIHGDIKPQNILVGLGDQAITPYLINFGVSKQYRDSATGDHIPFRHARRSHMIGLLYLLLSTAI</sequence>
<dbReference type="Gene3D" id="1.10.510.10">
    <property type="entry name" value="Transferase(Phosphotransferase) domain 1"/>
    <property type="match status" value="1"/>
</dbReference>
<reference evidence="4" key="2">
    <citation type="submission" date="2015-01" db="EMBL/GenBank/DDBJ databases">
        <title>Evolutionary Origins and Diversification of the Mycorrhizal Mutualists.</title>
        <authorList>
            <consortium name="DOE Joint Genome Institute"/>
            <consortium name="Mycorrhizal Genomics Consortium"/>
            <person name="Kohler A."/>
            <person name="Kuo A."/>
            <person name="Nagy L.G."/>
            <person name="Floudas D."/>
            <person name="Copeland A."/>
            <person name="Barry K.W."/>
            <person name="Cichocki N."/>
            <person name="Veneault-Fourrey C."/>
            <person name="LaButti K."/>
            <person name="Lindquist E.A."/>
            <person name="Lipzen A."/>
            <person name="Lundell T."/>
            <person name="Morin E."/>
            <person name="Murat C."/>
            <person name="Riley R."/>
            <person name="Ohm R."/>
            <person name="Sun H."/>
            <person name="Tunlid A."/>
            <person name="Henrissat B."/>
            <person name="Grigoriev I.V."/>
            <person name="Hibbett D.S."/>
            <person name="Martin F."/>
        </authorList>
    </citation>
    <scope>NUCLEOTIDE SEQUENCE [LARGE SCALE GENOMIC DNA]</scope>
    <source>
        <strain evidence="4">Foug A</strain>
    </source>
</reference>
<keyword evidence="4" id="KW-1185">Reference proteome</keyword>
<dbReference type="EMBL" id="KN822160">
    <property type="protein sequence ID" value="KIM54172.1"/>
    <property type="molecule type" value="Genomic_DNA"/>
</dbReference>
<dbReference type="PROSITE" id="PS50011">
    <property type="entry name" value="PROTEIN_KINASE_DOM"/>
    <property type="match status" value="1"/>
</dbReference>
<reference evidence="3 4" key="1">
    <citation type="submission" date="2014-04" db="EMBL/GenBank/DDBJ databases">
        <authorList>
            <consortium name="DOE Joint Genome Institute"/>
            <person name="Kuo A."/>
            <person name="Kohler A."/>
            <person name="Nagy L.G."/>
            <person name="Floudas D."/>
            <person name="Copeland A."/>
            <person name="Barry K.W."/>
            <person name="Cichocki N."/>
            <person name="Veneault-Fourrey C."/>
            <person name="LaButti K."/>
            <person name="Lindquist E.A."/>
            <person name="Lipzen A."/>
            <person name="Lundell T."/>
            <person name="Morin E."/>
            <person name="Murat C."/>
            <person name="Sun H."/>
            <person name="Tunlid A."/>
            <person name="Henrissat B."/>
            <person name="Grigoriev I.V."/>
            <person name="Hibbett D.S."/>
            <person name="Martin F."/>
            <person name="Nordberg H.P."/>
            <person name="Cantor M.N."/>
            <person name="Hua S.X."/>
        </authorList>
    </citation>
    <scope>NUCLEOTIDE SEQUENCE [LARGE SCALE GENOMIC DNA]</scope>
    <source>
        <strain evidence="3 4">Foug A</strain>
    </source>
</reference>
<dbReference type="AlphaFoldDB" id="A0A0C2ZNJ7"/>
<dbReference type="HOGENOM" id="CLU_1548519_0_0_1"/>
<dbReference type="InterPro" id="IPR011009">
    <property type="entry name" value="Kinase-like_dom_sf"/>
</dbReference>
<dbReference type="PANTHER" id="PTHR11909">
    <property type="entry name" value="CASEIN KINASE-RELATED"/>
    <property type="match status" value="1"/>
</dbReference>
<evidence type="ECO:0000256" key="1">
    <source>
        <dbReference type="ARBA" id="ARBA00012513"/>
    </source>
</evidence>
<dbReference type="Pfam" id="PF00069">
    <property type="entry name" value="Pkinase"/>
    <property type="match status" value="1"/>
</dbReference>
<feature type="domain" description="Protein kinase" evidence="2">
    <location>
        <begin position="1"/>
        <end position="173"/>
    </location>
</feature>
<dbReference type="InterPro" id="IPR050235">
    <property type="entry name" value="CK1_Ser-Thr_kinase"/>
</dbReference>
<dbReference type="EC" id="2.7.11.1" evidence="1"/>
<dbReference type="InterPro" id="IPR000719">
    <property type="entry name" value="Prot_kinase_dom"/>
</dbReference>
<proteinExistence type="predicted"/>
<dbReference type="InterPro" id="IPR008271">
    <property type="entry name" value="Ser/Thr_kinase_AS"/>
</dbReference>
<evidence type="ECO:0000313" key="3">
    <source>
        <dbReference type="EMBL" id="KIM54172.1"/>
    </source>
</evidence>
<dbReference type="GO" id="GO:0004674">
    <property type="term" value="F:protein serine/threonine kinase activity"/>
    <property type="evidence" value="ECO:0007669"/>
    <property type="project" value="UniProtKB-EC"/>
</dbReference>
<dbReference type="SUPFAM" id="SSF56112">
    <property type="entry name" value="Protein kinase-like (PK-like)"/>
    <property type="match status" value="1"/>
</dbReference>